<name>A0A0S1WF40_9MONO</name>
<proteinExistence type="predicted"/>
<evidence type="ECO:0000256" key="2">
    <source>
        <dbReference type="SAM" id="MobiDB-lite"/>
    </source>
</evidence>
<dbReference type="RefSeq" id="YP_010784556.1">
    <property type="nucleotide sequence ID" value="NC_075296.1"/>
</dbReference>
<feature type="compositionally biased region" description="Polar residues" evidence="2">
    <location>
        <begin position="13"/>
        <end position="24"/>
    </location>
</feature>
<sequence>SRLVPTRPHLSHSRNQPQLQSRNLNTSTIVQSMLAANMTSQERHKEDVSSGIKDIDEYDFNESQVFSRDDITDENLGQSLKALQGLGKAEVVDAEDEEVSDVTVKDIVSTDAGSHDSARTEVYSRDCVTNIKTIADVRDTIDGMMDTIEAFSDRSKVLQRTQKQQAKEIKELHTLVDAKNATVSSMQKIIDKQQVRIKELEEDLASIDTMVLEKLDKFNENVKSRIQENNEAIKRTPDLIERILESTNSALAFLPEDLKKTVKEVKLTEPEQHVLATIRSNIKTTKKKLPKHLR</sequence>
<evidence type="ECO:0000256" key="1">
    <source>
        <dbReference type="SAM" id="Coils"/>
    </source>
</evidence>
<feature type="region of interest" description="Disordered" evidence="2">
    <location>
        <begin position="1"/>
        <end position="24"/>
    </location>
</feature>
<dbReference type="EMBL" id="KT598225">
    <property type="protein sequence ID" value="ALM62222.1"/>
    <property type="molecule type" value="Genomic_RNA"/>
</dbReference>
<dbReference type="GeneID" id="80521778"/>
<reference evidence="3 4" key="1">
    <citation type="journal article" date="2016" name="Virus Res.">
        <title>Novel mycoviruses discovered from metatranscriptomics survey of soybean phyllosphere phytobiomes.</title>
        <authorList>
            <person name="Marzano S.Y."/>
            <person name="Domier L.L."/>
        </authorList>
    </citation>
    <scope>NUCLEOTIDE SEQUENCE [LARGE SCALE GENOMIC DNA]</scope>
    <source>
        <strain evidence="3">SaNSRV1-1</strain>
    </source>
</reference>
<feature type="non-terminal residue" evidence="3">
    <location>
        <position position="1"/>
    </location>
</feature>
<feature type="coiled-coil region" evidence="1">
    <location>
        <begin position="183"/>
        <end position="210"/>
    </location>
</feature>
<accession>A0A0S1WF40</accession>
<dbReference type="Proteomes" id="UP000267492">
    <property type="component" value="Segment"/>
</dbReference>
<evidence type="ECO:0000313" key="3">
    <source>
        <dbReference type="EMBL" id="ALM62222.1"/>
    </source>
</evidence>
<organism evidence="3 4">
    <name type="scientific">Soybean leaf-associated negative-stranded RNA virus 1</name>
    <dbReference type="NCBI Taxonomy" id="1719048"/>
    <lineage>
        <taxon>Viruses</taxon>
        <taxon>Riboviria</taxon>
        <taxon>Orthornavirae</taxon>
        <taxon>Negarnaviricota</taxon>
        <taxon>Haploviricotina</taxon>
        <taxon>Monjiviricetes</taxon>
        <taxon>Mononegavirales</taxon>
        <taxon>Mymonaviridae</taxon>
        <taxon>Sclerotimonavirus</taxon>
        <taxon>Sclerotimonavirus fusarii</taxon>
    </lineage>
</organism>
<keyword evidence="1" id="KW-0175">Coiled coil</keyword>
<evidence type="ECO:0000313" key="4">
    <source>
        <dbReference type="Proteomes" id="UP000267492"/>
    </source>
</evidence>
<dbReference type="SUPFAM" id="SSF101447">
    <property type="entry name" value="Formin homology 2 domain (FH2 domain)"/>
    <property type="match status" value="1"/>
</dbReference>
<dbReference type="KEGG" id="vg:80521778"/>
<keyword evidence="4" id="KW-1185">Reference proteome</keyword>
<protein>
    <submittedName>
        <fullName evidence="3">Uncharacterized protein</fullName>
    </submittedName>
</protein>